<evidence type="ECO:0000313" key="2">
    <source>
        <dbReference type="EMBL" id="PIO43928.1"/>
    </source>
</evidence>
<dbReference type="EMBL" id="MZMT01000035">
    <property type="protein sequence ID" value="PIO43928.1"/>
    <property type="molecule type" value="Genomic_DNA"/>
</dbReference>
<accession>A0A2N9VWR0</accession>
<protein>
    <submittedName>
        <fullName evidence="2">Uncharacterized protein</fullName>
    </submittedName>
</protein>
<name>A0A2N9VWR0_9HYPH</name>
<dbReference type="AlphaFoldDB" id="A0A2N9VWR0"/>
<dbReference type="KEGG" id="pht:BLM14_19230"/>
<reference evidence="2 3" key="1">
    <citation type="journal article" date="2017" name="Int J Environ Stud">
        <title>Does the Miocene-Pliocene relict legume Oxytropis triphylla form nitrogen-fixing nodules with a combination of bacterial strains?</title>
        <authorList>
            <person name="Safronova V."/>
            <person name="Belimov A."/>
            <person name="Sazanova A."/>
            <person name="Kuznetsova I."/>
            <person name="Popova J."/>
            <person name="Andronov E."/>
            <person name="Verkhozina A."/>
            <person name="Tikhonovich I."/>
        </authorList>
    </citation>
    <scope>NUCLEOTIDE SEQUENCE [LARGE SCALE GENOMIC DNA]</scope>
    <source>
        <strain evidence="2 3">Tri-38</strain>
    </source>
</reference>
<dbReference type="OrthoDB" id="7852244at2"/>
<dbReference type="PROSITE" id="PS51257">
    <property type="entry name" value="PROKAR_LIPOPROTEIN"/>
    <property type="match status" value="1"/>
</dbReference>
<evidence type="ECO:0000256" key="1">
    <source>
        <dbReference type="SAM" id="SignalP"/>
    </source>
</evidence>
<proteinExistence type="predicted"/>
<gene>
    <name evidence="2" type="ORF">B5P45_15225</name>
</gene>
<dbReference type="Proteomes" id="UP000232163">
    <property type="component" value="Unassembled WGS sequence"/>
</dbReference>
<keyword evidence="1" id="KW-0732">Signal</keyword>
<sequence length="176" mass="19382">MASHARHHPTRIAAVLAAAASLLATPAFAACTQDRAIYTDRDDAYTLTFKHVPEDLPVMTSNEFTIQMNESDLKLDGVVMWNEGVARPNGIVMYKCPTGDVTGEELQACTVWQGVIYALTEGADADLLPKAKEPAAQALLLPDFSSSMSGFNFKLEKPIETFPWEVFRFKECVPEQ</sequence>
<keyword evidence="3" id="KW-1185">Reference proteome</keyword>
<feature type="signal peptide" evidence="1">
    <location>
        <begin position="1"/>
        <end position="29"/>
    </location>
</feature>
<feature type="chain" id="PRO_5014932269" evidence="1">
    <location>
        <begin position="30"/>
        <end position="176"/>
    </location>
</feature>
<evidence type="ECO:0000313" key="3">
    <source>
        <dbReference type="Proteomes" id="UP000232163"/>
    </source>
</evidence>
<dbReference type="RefSeq" id="WP_100000899.1">
    <property type="nucleotide sequence ID" value="NZ_CP017940.1"/>
</dbReference>
<comment type="caution">
    <text evidence="2">The sequence shown here is derived from an EMBL/GenBank/DDBJ whole genome shotgun (WGS) entry which is preliminary data.</text>
</comment>
<organism evidence="2 3">
    <name type="scientific">Phyllobacterium zundukense</name>
    <dbReference type="NCBI Taxonomy" id="1867719"/>
    <lineage>
        <taxon>Bacteria</taxon>
        <taxon>Pseudomonadati</taxon>
        <taxon>Pseudomonadota</taxon>
        <taxon>Alphaproteobacteria</taxon>
        <taxon>Hyphomicrobiales</taxon>
        <taxon>Phyllobacteriaceae</taxon>
        <taxon>Phyllobacterium</taxon>
    </lineage>
</organism>